<dbReference type="PANTHER" id="PTHR39087">
    <property type="entry name" value="UPF0104 MEMBRANE PROTEIN MJ1595"/>
    <property type="match status" value="1"/>
</dbReference>
<evidence type="ECO:0000256" key="2">
    <source>
        <dbReference type="ARBA" id="ARBA00022475"/>
    </source>
</evidence>
<sequence length="350" mass="36278">MSGLRRALTGPAARATLSLLVVAVVFAGVLPHVGDYSAAWGLVRDLTWAETAVLASVAVVNLCSYAPLWAIALPGLGWGRALLTDQASTAISNTVPAGFAFGVGTTAAMYHSFGHAPAEITRAVVVTGVWNNFVKLGTPVVALLALAITGDATRALMLAAVAGTVVLALAVGALAAVLVHREAAIGLAGTAERIAGWSADRFHHRPPHRWVERVDRFRADSRTLLQRRWVPLTLAAIGSHAALFLVLLTALRCVDGGTVPWARVLAVFALTRLVTLVPVTPGALGVAELSYVAGLTAVGMGAAAATGGVLLFRFLTWFLPIPSGVLAWVLWRRGAGRLPGPAGAPALSAR</sequence>
<dbReference type="EMBL" id="BMMI01000002">
    <property type="protein sequence ID" value="GGL58045.1"/>
    <property type="molecule type" value="Genomic_DNA"/>
</dbReference>
<reference evidence="7" key="4">
    <citation type="submission" date="2024-05" db="EMBL/GenBank/DDBJ databases">
        <authorList>
            <person name="Sun Q."/>
            <person name="Zhou Y."/>
        </authorList>
    </citation>
    <scope>NUCLEOTIDE SEQUENCE</scope>
    <source>
        <strain evidence="7">CGMCC 4.5581</strain>
    </source>
</reference>
<feature type="transmembrane region" description="Helical" evidence="6">
    <location>
        <begin position="130"/>
        <end position="148"/>
    </location>
</feature>
<reference evidence="10" key="2">
    <citation type="journal article" date="2019" name="Int. J. Syst. Evol. Microbiol.">
        <title>The Global Catalogue of Microorganisms (GCM) 10K type strain sequencing project: providing services to taxonomists for standard genome sequencing and annotation.</title>
        <authorList>
            <consortium name="The Broad Institute Genomics Platform"/>
            <consortium name="The Broad Institute Genome Sequencing Center for Infectious Disease"/>
            <person name="Wu L."/>
            <person name="Ma J."/>
        </authorList>
    </citation>
    <scope>NUCLEOTIDE SEQUENCE [LARGE SCALE GENOMIC DNA]</scope>
    <source>
        <strain evidence="10">CGMCC 4.5581</strain>
    </source>
</reference>
<dbReference type="EMBL" id="JAAMPA010000001">
    <property type="protein sequence ID" value="NIH68545.1"/>
    <property type="molecule type" value="Genomic_DNA"/>
</dbReference>
<evidence type="ECO:0000256" key="5">
    <source>
        <dbReference type="ARBA" id="ARBA00023136"/>
    </source>
</evidence>
<accession>A0A846LSG3</accession>
<protein>
    <submittedName>
        <fullName evidence="8">Uncharacterized protein (TIRG00374 family)</fullName>
    </submittedName>
</protein>
<evidence type="ECO:0000256" key="6">
    <source>
        <dbReference type="SAM" id="Phobius"/>
    </source>
</evidence>
<reference evidence="8 9" key="3">
    <citation type="submission" date="2020-02" db="EMBL/GenBank/DDBJ databases">
        <title>Sequencing the genomes of 1000 actinobacteria strains.</title>
        <authorList>
            <person name="Klenk H.-P."/>
        </authorList>
    </citation>
    <scope>NUCLEOTIDE SEQUENCE [LARGE SCALE GENOMIC DNA]</scope>
    <source>
        <strain evidence="8 9">DSM 45201</strain>
    </source>
</reference>
<evidence type="ECO:0000313" key="8">
    <source>
        <dbReference type="EMBL" id="NIH68545.1"/>
    </source>
</evidence>
<feature type="transmembrane region" description="Helical" evidence="6">
    <location>
        <begin position="53"/>
        <end position="78"/>
    </location>
</feature>
<proteinExistence type="predicted"/>
<name>A0A846LSG3_9ACTN</name>
<evidence type="ECO:0000313" key="9">
    <source>
        <dbReference type="Proteomes" id="UP000552836"/>
    </source>
</evidence>
<dbReference type="Proteomes" id="UP000648663">
    <property type="component" value="Unassembled WGS sequence"/>
</dbReference>
<feature type="transmembrane region" description="Helical" evidence="6">
    <location>
        <begin position="155"/>
        <end position="179"/>
    </location>
</feature>
<evidence type="ECO:0000256" key="1">
    <source>
        <dbReference type="ARBA" id="ARBA00004651"/>
    </source>
</evidence>
<evidence type="ECO:0000313" key="10">
    <source>
        <dbReference type="Proteomes" id="UP000648663"/>
    </source>
</evidence>
<dbReference type="InterPro" id="IPR022791">
    <property type="entry name" value="L-PG_synthase/AglD"/>
</dbReference>
<dbReference type="AlphaFoldDB" id="A0A846LSG3"/>
<dbReference type="RefSeq" id="WP_166755741.1">
    <property type="nucleotide sequence ID" value="NZ_BAABJU010000023.1"/>
</dbReference>
<keyword evidence="4 6" id="KW-1133">Transmembrane helix</keyword>
<feature type="transmembrane region" description="Helical" evidence="6">
    <location>
        <begin position="291"/>
        <end position="312"/>
    </location>
</feature>
<comment type="caution">
    <text evidence="8">The sequence shown here is derived from an EMBL/GenBank/DDBJ whole genome shotgun (WGS) entry which is preliminary data.</text>
</comment>
<dbReference type="GO" id="GO:0005886">
    <property type="term" value="C:plasma membrane"/>
    <property type="evidence" value="ECO:0007669"/>
    <property type="project" value="UniProtKB-SubCell"/>
</dbReference>
<evidence type="ECO:0000256" key="4">
    <source>
        <dbReference type="ARBA" id="ARBA00022989"/>
    </source>
</evidence>
<keyword evidence="10" id="KW-1185">Reference proteome</keyword>
<feature type="transmembrane region" description="Helical" evidence="6">
    <location>
        <begin position="261"/>
        <end position="279"/>
    </location>
</feature>
<feature type="transmembrane region" description="Helical" evidence="6">
    <location>
        <begin position="229"/>
        <end position="249"/>
    </location>
</feature>
<dbReference type="PANTHER" id="PTHR39087:SF2">
    <property type="entry name" value="UPF0104 MEMBRANE PROTEIN MJ1595"/>
    <property type="match status" value="1"/>
</dbReference>
<feature type="transmembrane region" description="Helical" evidence="6">
    <location>
        <begin position="90"/>
        <end position="110"/>
    </location>
</feature>
<reference evidence="7" key="1">
    <citation type="journal article" date="2014" name="Int. J. Syst. Evol. Microbiol.">
        <title>Complete genome of a new Firmicutes species belonging to the dominant human colonic microbiota ('Ruminococcus bicirculans') reveals two chromosomes and a selective capacity to utilize plant glucans.</title>
        <authorList>
            <consortium name="NISC Comparative Sequencing Program"/>
            <person name="Wegmann U."/>
            <person name="Louis P."/>
            <person name="Goesmann A."/>
            <person name="Henrissat B."/>
            <person name="Duncan S.H."/>
            <person name="Flint H.J."/>
        </authorList>
    </citation>
    <scope>NUCLEOTIDE SEQUENCE</scope>
    <source>
        <strain evidence="7">CGMCC 4.5581</strain>
    </source>
</reference>
<feature type="transmembrane region" description="Helical" evidence="6">
    <location>
        <begin position="12"/>
        <end position="33"/>
    </location>
</feature>
<gene>
    <name evidence="8" type="ORF">FB380_002991</name>
    <name evidence="7" type="ORF">GCM10011589_12660</name>
</gene>
<keyword evidence="2" id="KW-1003">Cell membrane</keyword>
<evidence type="ECO:0000313" key="7">
    <source>
        <dbReference type="EMBL" id="GGL58045.1"/>
    </source>
</evidence>
<keyword evidence="3 6" id="KW-0812">Transmembrane</keyword>
<organism evidence="8 9">
    <name type="scientific">Modestobacter marinus</name>
    <dbReference type="NCBI Taxonomy" id="477641"/>
    <lineage>
        <taxon>Bacteria</taxon>
        <taxon>Bacillati</taxon>
        <taxon>Actinomycetota</taxon>
        <taxon>Actinomycetes</taxon>
        <taxon>Geodermatophilales</taxon>
        <taxon>Geodermatophilaceae</taxon>
        <taxon>Modestobacter</taxon>
    </lineage>
</organism>
<evidence type="ECO:0000256" key="3">
    <source>
        <dbReference type="ARBA" id="ARBA00022692"/>
    </source>
</evidence>
<dbReference type="Pfam" id="PF03706">
    <property type="entry name" value="LPG_synthase_TM"/>
    <property type="match status" value="1"/>
</dbReference>
<dbReference type="Proteomes" id="UP000552836">
    <property type="component" value="Unassembled WGS sequence"/>
</dbReference>
<comment type="subcellular location">
    <subcellularLocation>
        <location evidence="1">Cell membrane</location>
        <topology evidence="1">Multi-pass membrane protein</topology>
    </subcellularLocation>
</comment>
<keyword evidence="5 6" id="KW-0472">Membrane</keyword>